<feature type="compositionally biased region" description="Basic residues" evidence="12">
    <location>
        <begin position="303"/>
        <end position="318"/>
    </location>
</feature>
<dbReference type="PANTHER" id="PTHR10242">
    <property type="entry name" value="8-OXOGUANINE DNA GLYCOSYLASE"/>
    <property type="match status" value="1"/>
</dbReference>
<dbReference type="Pfam" id="PF07934">
    <property type="entry name" value="OGG_N"/>
    <property type="match status" value="1"/>
</dbReference>
<keyword evidence="5" id="KW-0378">Hydrolase</keyword>
<dbReference type="FunFam" id="1.10.1670.10:FF:000005">
    <property type="entry name" value="N-glycosylase/DNA lyase OGG1"/>
    <property type="match status" value="1"/>
</dbReference>
<evidence type="ECO:0000256" key="10">
    <source>
        <dbReference type="ARBA" id="ARBA00023295"/>
    </source>
</evidence>
<evidence type="ECO:0000256" key="8">
    <source>
        <dbReference type="ARBA" id="ARBA00023242"/>
    </source>
</evidence>
<evidence type="ECO:0000256" key="4">
    <source>
        <dbReference type="ARBA" id="ARBA00022763"/>
    </source>
</evidence>
<dbReference type="GO" id="GO:0006289">
    <property type="term" value="P:nucleotide-excision repair"/>
    <property type="evidence" value="ECO:0007669"/>
    <property type="project" value="InterPro"/>
</dbReference>
<evidence type="ECO:0000256" key="3">
    <source>
        <dbReference type="ARBA" id="ARBA00012720"/>
    </source>
</evidence>
<dbReference type="GO" id="GO:0005634">
    <property type="term" value="C:nucleus"/>
    <property type="evidence" value="ECO:0007669"/>
    <property type="project" value="UniProtKB-SubCell"/>
</dbReference>
<dbReference type="InterPro" id="IPR023170">
    <property type="entry name" value="HhH_base_excis_C"/>
</dbReference>
<dbReference type="SUPFAM" id="SSF55945">
    <property type="entry name" value="TATA-box binding protein-like"/>
    <property type="match status" value="1"/>
</dbReference>
<evidence type="ECO:0000256" key="9">
    <source>
        <dbReference type="ARBA" id="ARBA00023268"/>
    </source>
</evidence>
<keyword evidence="4" id="KW-0227">DNA damage</keyword>
<evidence type="ECO:0000256" key="2">
    <source>
        <dbReference type="ARBA" id="ARBA00010679"/>
    </source>
</evidence>
<accession>A0A4Z0A2S0</accession>
<dbReference type="InterPro" id="IPR003265">
    <property type="entry name" value="HhH-GPD_domain"/>
</dbReference>
<dbReference type="PANTHER" id="PTHR10242:SF2">
    <property type="entry name" value="N-GLYCOSYLASE_DNA LYASE"/>
    <property type="match status" value="1"/>
</dbReference>
<comment type="caution">
    <text evidence="14">The sequence shown here is derived from an EMBL/GenBank/DDBJ whole genome shotgun (WGS) entry which is preliminary data.</text>
</comment>
<dbReference type="InterPro" id="IPR011257">
    <property type="entry name" value="DNA_glycosylase"/>
</dbReference>
<evidence type="ECO:0000256" key="1">
    <source>
        <dbReference type="ARBA" id="ARBA00004123"/>
    </source>
</evidence>
<evidence type="ECO:0000256" key="12">
    <source>
        <dbReference type="SAM" id="MobiDB-lite"/>
    </source>
</evidence>
<dbReference type="SUPFAM" id="SSF48150">
    <property type="entry name" value="DNA-glycosylase"/>
    <property type="match status" value="1"/>
</dbReference>
<evidence type="ECO:0000313" key="14">
    <source>
        <dbReference type="EMBL" id="TFY81035.1"/>
    </source>
</evidence>
<dbReference type="InterPro" id="IPR052054">
    <property type="entry name" value="Oxidative_DNA_repair_enzyme"/>
</dbReference>
<dbReference type="GO" id="GO:0140078">
    <property type="term" value="F:class I DNA-(apurinic or apyrimidinic site) endonuclease activity"/>
    <property type="evidence" value="ECO:0007669"/>
    <property type="project" value="UniProtKB-EC"/>
</dbReference>
<evidence type="ECO:0000313" key="15">
    <source>
        <dbReference type="Proteomes" id="UP000298061"/>
    </source>
</evidence>
<dbReference type="AlphaFoldDB" id="A0A4Z0A2S0"/>
<evidence type="ECO:0000256" key="5">
    <source>
        <dbReference type="ARBA" id="ARBA00022801"/>
    </source>
</evidence>
<keyword evidence="8" id="KW-0539">Nucleus</keyword>
<dbReference type="EC" id="4.2.99.18" evidence="3"/>
<keyword evidence="15" id="KW-1185">Reference proteome</keyword>
<dbReference type="CDD" id="cd00056">
    <property type="entry name" value="ENDO3c"/>
    <property type="match status" value="1"/>
</dbReference>
<evidence type="ECO:0000256" key="7">
    <source>
        <dbReference type="ARBA" id="ARBA00023239"/>
    </source>
</evidence>
<comment type="subcellular location">
    <subcellularLocation>
        <location evidence="1">Nucleus</location>
    </subcellularLocation>
</comment>
<comment type="similarity">
    <text evidence="2">Belongs to the type-1 OGG1 family.</text>
</comment>
<keyword evidence="7" id="KW-0456">Lyase</keyword>
<evidence type="ECO:0000259" key="13">
    <source>
        <dbReference type="SMART" id="SM00478"/>
    </source>
</evidence>
<sequence>MPPVPPHDECLRETETLTWMRDYFQLDIDLVKLYDEWGERDPVFVSFRSRFEGIRMLRQDPWENLVSFICSSNNNIARITKMVKSLCKQYSPLLVSLAIPRPEVGGLSTPPLDAYEAAEQEMEEFHPFPPPSCLADPEKTARMLLDAHGSHPSCSGEEAPEAWLRTLRILPTADARTELLKLMGVGRKVADCILLMSLDKKEVIPVDTHVYQIATKHYGMRSSSGSGSKQAMTPKLYDEVNAKLLGVWGDCAGWAHSVLFTADLKSFASYGLPTPSRIPAKRSSPVISGGDTLPSPPVTSLPSKKRKLSKKSTLAHHRTLPDASSNIIPDHIVDETGSLAERVKRRRRGA</sequence>
<keyword evidence="10" id="KW-0326">Glycosidase</keyword>
<dbReference type="GO" id="GO:0006285">
    <property type="term" value="P:base-excision repair, AP site formation"/>
    <property type="evidence" value="ECO:0007669"/>
    <property type="project" value="TreeGrafter"/>
</dbReference>
<protein>
    <recommendedName>
        <fullName evidence="3">DNA-(apurinic or apyrimidinic site) lyase</fullName>
        <ecNumber evidence="3">4.2.99.18</ecNumber>
    </recommendedName>
</protein>
<dbReference type="SMART" id="SM00478">
    <property type="entry name" value="ENDO3c"/>
    <property type="match status" value="1"/>
</dbReference>
<dbReference type="GO" id="GO:0003684">
    <property type="term" value="F:damaged DNA binding"/>
    <property type="evidence" value="ECO:0007669"/>
    <property type="project" value="InterPro"/>
</dbReference>
<dbReference type="OrthoDB" id="238681at2759"/>
<dbReference type="Gene3D" id="1.10.340.30">
    <property type="entry name" value="Hypothetical protein, domain 2"/>
    <property type="match status" value="1"/>
</dbReference>
<feature type="domain" description="HhH-GPD" evidence="13">
    <location>
        <begin position="70"/>
        <end position="264"/>
    </location>
</feature>
<dbReference type="STRING" id="135208.A0A4Z0A2S0"/>
<dbReference type="InterPro" id="IPR012904">
    <property type="entry name" value="OGG_N"/>
</dbReference>
<dbReference type="GO" id="GO:0034039">
    <property type="term" value="F:8-oxo-7,8-dihydroguanine DNA N-glycosylase activity"/>
    <property type="evidence" value="ECO:0007669"/>
    <property type="project" value="TreeGrafter"/>
</dbReference>
<name>A0A4Z0A2S0_9AGAM</name>
<keyword evidence="6" id="KW-0234">DNA repair</keyword>
<comment type="catalytic activity">
    <reaction evidence="11">
        <text>2'-deoxyribonucleotide-(2'-deoxyribose 5'-phosphate)-2'-deoxyribonucleotide-DNA = a 3'-end 2'-deoxyribonucleotide-(2,3-dehydro-2,3-deoxyribose 5'-phosphate)-DNA + a 5'-end 5'-phospho-2'-deoxyribonucleoside-DNA + H(+)</text>
        <dbReference type="Rhea" id="RHEA:66592"/>
        <dbReference type="Rhea" id="RHEA-COMP:13180"/>
        <dbReference type="Rhea" id="RHEA-COMP:16897"/>
        <dbReference type="Rhea" id="RHEA-COMP:17067"/>
        <dbReference type="ChEBI" id="CHEBI:15378"/>
        <dbReference type="ChEBI" id="CHEBI:136412"/>
        <dbReference type="ChEBI" id="CHEBI:157695"/>
        <dbReference type="ChEBI" id="CHEBI:167181"/>
        <dbReference type="EC" id="4.2.99.18"/>
    </reaction>
</comment>
<dbReference type="Gene3D" id="1.10.1670.10">
    <property type="entry name" value="Helix-hairpin-Helix base-excision DNA repair enzymes (C-terminal)"/>
    <property type="match status" value="1"/>
</dbReference>
<gene>
    <name evidence="14" type="ORF">EWM64_g2969</name>
</gene>
<dbReference type="Proteomes" id="UP000298061">
    <property type="component" value="Unassembled WGS sequence"/>
</dbReference>
<proteinExistence type="inferred from homology"/>
<reference evidence="14 15" key="1">
    <citation type="submission" date="2019-02" db="EMBL/GenBank/DDBJ databases">
        <title>Genome sequencing of the rare red list fungi Hericium alpestre (H. flagellum).</title>
        <authorList>
            <person name="Buettner E."/>
            <person name="Kellner H."/>
        </authorList>
    </citation>
    <scope>NUCLEOTIDE SEQUENCE [LARGE SCALE GENOMIC DNA]</scope>
    <source>
        <strain evidence="14 15">DSM 108284</strain>
    </source>
</reference>
<evidence type="ECO:0000256" key="6">
    <source>
        <dbReference type="ARBA" id="ARBA00023204"/>
    </source>
</evidence>
<dbReference type="EMBL" id="SFCI01000257">
    <property type="protein sequence ID" value="TFY81035.1"/>
    <property type="molecule type" value="Genomic_DNA"/>
</dbReference>
<organism evidence="14 15">
    <name type="scientific">Hericium alpestre</name>
    <dbReference type="NCBI Taxonomy" id="135208"/>
    <lineage>
        <taxon>Eukaryota</taxon>
        <taxon>Fungi</taxon>
        <taxon>Dikarya</taxon>
        <taxon>Basidiomycota</taxon>
        <taxon>Agaricomycotina</taxon>
        <taxon>Agaricomycetes</taxon>
        <taxon>Russulales</taxon>
        <taxon>Hericiaceae</taxon>
        <taxon>Hericium</taxon>
    </lineage>
</organism>
<keyword evidence="9" id="KW-0511">Multifunctional enzyme</keyword>
<evidence type="ECO:0000256" key="11">
    <source>
        <dbReference type="ARBA" id="ARBA00044632"/>
    </source>
</evidence>
<feature type="region of interest" description="Disordered" evidence="12">
    <location>
        <begin position="279"/>
        <end position="328"/>
    </location>
</feature>